<comment type="caution">
    <text evidence="1">The sequence shown here is derived from an EMBL/GenBank/DDBJ whole genome shotgun (WGS) entry which is preliminary data.</text>
</comment>
<proteinExistence type="predicted"/>
<dbReference type="EMBL" id="QRQO01000006">
    <property type="protein sequence ID" value="RHN16196.1"/>
    <property type="molecule type" value="Genomic_DNA"/>
</dbReference>
<evidence type="ECO:0000313" key="1">
    <source>
        <dbReference type="EMBL" id="RHN16196.1"/>
    </source>
</evidence>
<dbReference type="RefSeq" id="WP_118485684.1">
    <property type="nucleotide sequence ID" value="NZ_JBKUJP010000123.1"/>
</dbReference>
<reference evidence="1 2" key="1">
    <citation type="submission" date="2018-08" db="EMBL/GenBank/DDBJ databases">
        <title>A genome reference for cultivated species of the human gut microbiota.</title>
        <authorList>
            <person name="Zou Y."/>
            <person name="Xue W."/>
            <person name="Luo G."/>
        </authorList>
    </citation>
    <scope>NUCLEOTIDE SEQUENCE [LARGE SCALE GENOMIC DNA]</scope>
    <source>
        <strain evidence="1 2">AF31-17AC</strain>
    </source>
</reference>
<dbReference type="Proteomes" id="UP000283700">
    <property type="component" value="Unassembled WGS sequence"/>
</dbReference>
<gene>
    <name evidence="1" type="ORF">DWZ29_03565</name>
</gene>
<accession>A0A415UDI8</accession>
<name>A0A415UDI8_9FIRM</name>
<protein>
    <submittedName>
        <fullName evidence="1">Uncharacterized protein</fullName>
    </submittedName>
</protein>
<evidence type="ECO:0000313" key="2">
    <source>
        <dbReference type="Proteomes" id="UP000283700"/>
    </source>
</evidence>
<dbReference type="AlphaFoldDB" id="A0A415UDI8"/>
<sequence length="65" mass="7720">MSNLMHLFKVNQKVKCNVDGKFFNGTVKETYEDHIIIDVPEISDHMWYEEGLNIGDVYPDYNYNF</sequence>
<organism evidence="1 2">
    <name type="scientific">Anaerobutyricum hallii</name>
    <dbReference type="NCBI Taxonomy" id="39488"/>
    <lineage>
        <taxon>Bacteria</taxon>
        <taxon>Bacillati</taxon>
        <taxon>Bacillota</taxon>
        <taxon>Clostridia</taxon>
        <taxon>Lachnospirales</taxon>
        <taxon>Lachnospiraceae</taxon>
        <taxon>Anaerobutyricum</taxon>
    </lineage>
</organism>